<proteinExistence type="predicted"/>
<organism evidence="1 2">
    <name type="scientific">Willisornis vidua</name>
    <name type="common">Xingu scale-backed antbird</name>
    <dbReference type="NCBI Taxonomy" id="1566151"/>
    <lineage>
        <taxon>Eukaryota</taxon>
        <taxon>Metazoa</taxon>
        <taxon>Chordata</taxon>
        <taxon>Craniata</taxon>
        <taxon>Vertebrata</taxon>
        <taxon>Euteleostomi</taxon>
        <taxon>Archelosauria</taxon>
        <taxon>Archosauria</taxon>
        <taxon>Dinosauria</taxon>
        <taxon>Saurischia</taxon>
        <taxon>Theropoda</taxon>
        <taxon>Coelurosauria</taxon>
        <taxon>Aves</taxon>
        <taxon>Neognathae</taxon>
        <taxon>Neoaves</taxon>
        <taxon>Telluraves</taxon>
        <taxon>Australaves</taxon>
        <taxon>Passeriformes</taxon>
        <taxon>Thamnophilidae</taxon>
        <taxon>Willisornis</taxon>
    </lineage>
</organism>
<keyword evidence="2" id="KW-1185">Reference proteome</keyword>
<name>A0ABQ9CSM1_9PASS</name>
<accession>A0ABQ9CSM1</accession>
<evidence type="ECO:0000313" key="1">
    <source>
        <dbReference type="EMBL" id="KAJ7408424.1"/>
    </source>
</evidence>
<sequence length="87" mass="10304">MASRSREVTLLLCSALGRPHLEFCVQFQALQCKRDMELLERIQKMAKNMIKGLENFSYKERLRELGLFSLEKRQLRRDLINVCFNTP</sequence>
<comment type="caution">
    <text evidence="1">The sequence shown here is derived from an EMBL/GenBank/DDBJ whole genome shotgun (WGS) entry which is preliminary data.</text>
</comment>
<dbReference type="EMBL" id="WHWB01034542">
    <property type="protein sequence ID" value="KAJ7408424.1"/>
    <property type="molecule type" value="Genomic_DNA"/>
</dbReference>
<protein>
    <submittedName>
        <fullName evidence="1">Uncharacterized protein</fullName>
    </submittedName>
</protein>
<reference evidence="1" key="1">
    <citation type="submission" date="2019-10" db="EMBL/GenBank/DDBJ databases">
        <authorList>
            <person name="Soares A.E.R."/>
            <person name="Aleixo A."/>
            <person name="Schneider P."/>
            <person name="Miyaki C.Y."/>
            <person name="Schneider M.P."/>
            <person name="Mello C."/>
            <person name="Vasconcelos A.T.R."/>
        </authorList>
    </citation>
    <scope>NUCLEOTIDE SEQUENCE</scope>
    <source>
        <tissue evidence="1">Muscle</tissue>
    </source>
</reference>
<dbReference type="Proteomes" id="UP001145742">
    <property type="component" value="Unassembled WGS sequence"/>
</dbReference>
<gene>
    <name evidence="1" type="ORF">WISP_121086</name>
</gene>
<evidence type="ECO:0000313" key="2">
    <source>
        <dbReference type="Proteomes" id="UP001145742"/>
    </source>
</evidence>